<keyword evidence="4" id="KW-0238">DNA-binding</keyword>
<dbReference type="GO" id="GO:0008270">
    <property type="term" value="F:zinc ion binding"/>
    <property type="evidence" value="ECO:0007669"/>
    <property type="project" value="UniProtKB-KW"/>
</dbReference>
<dbReference type="PROSITE" id="PS50103">
    <property type="entry name" value="ZF_C3H1"/>
    <property type="match status" value="1"/>
</dbReference>
<reference evidence="8 9" key="1">
    <citation type="journal article" date="2018" name="Nat. Genet.">
        <title>The Rosa genome provides new insights in the design of modern roses.</title>
        <authorList>
            <person name="Bendahmane M."/>
        </authorList>
    </citation>
    <scope>NUCLEOTIDE SEQUENCE [LARGE SCALE GENOMIC DNA]</scope>
    <source>
        <strain evidence="9">cv. Old Blush</strain>
    </source>
</reference>
<feature type="region of interest" description="Disordered" evidence="6">
    <location>
        <begin position="327"/>
        <end position="349"/>
    </location>
</feature>
<name>A0A2P6RLZ9_ROSCH</name>
<feature type="zinc finger region" description="C3H1-type" evidence="5">
    <location>
        <begin position="436"/>
        <end position="464"/>
    </location>
</feature>
<keyword evidence="3 5" id="KW-0862">Zinc</keyword>
<dbReference type="GO" id="GO:0003677">
    <property type="term" value="F:DNA binding"/>
    <property type="evidence" value="ECO:0007669"/>
    <property type="project" value="UniProtKB-KW"/>
</dbReference>
<dbReference type="AlphaFoldDB" id="A0A2P6RLZ9"/>
<evidence type="ECO:0000256" key="5">
    <source>
        <dbReference type="PROSITE-ProRule" id="PRU00723"/>
    </source>
</evidence>
<dbReference type="EMBL" id="PDCK01000040">
    <property type="protein sequence ID" value="PRQ47433.1"/>
    <property type="molecule type" value="Genomic_DNA"/>
</dbReference>
<feature type="domain" description="C3H1-type" evidence="7">
    <location>
        <begin position="436"/>
        <end position="464"/>
    </location>
</feature>
<evidence type="ECO:0000256" key="1">
    <source>
        <dbReference type="ARBA" id="ARBA00022723"/>
    </source>
</evidence>
<dbReference type="STRING" id="74649.A0A2P6RLZ9"/>
<gene>
    <name evidence="8" type="ORF">RchiOBHm_Chr2g0099611</name>
</gene>
<evidence type="ECO:0000256" key="6">
    <source>
        <dbReference type="SAM" id="MobiDB-lite"/>
    </source>
</evidence>
<evidence type="ECO:0000313" key="8">
    <source>
        <dbReference type="EMBL" id="PRQ47433.1"/>
    </source>
</evidence>
<evidence type="ECO:0000259" key="7">
    <source>
        <dbReference type="PROSITE" id="PS50103"/>
    </source>
</evidence>
<dbReference type="SUPFAM" id="SSF90229">
    <property type="entry name" value="CCCH zinc finger"/>
    <property type="match status" value="1"/>
</dbReference>
<feature type="region of interest" description="Disordered" evidence="6">
    <location>
        <begin position="272"/>
        <end position="295"/>
    </location>
</feature>
<dbReference type="InterPro" id="IPR036855">
    <property type="entry name" value="Znf_CCCH_sf"/>
</dbReference>
<evidence type="ECO:0000313" key="9">
    <source>
        <dbReference type="Proteomes" id="UP000238479"/>
    </source>
</evidence>
<keyword evidence="9" id="KW-1185">Reference proteome</keyword>
<evidence type="ECO:0000256" key="4">
    <source>
        <dbReference type="ARBA" id="ARBA00023125"/>
    </source>
</evidence>
<dbReference type="OMA" id="EGCHYTS"/>
<dbReference type="InterPro" id="IPR000571">
    <property type="entry name" value="Znf_CCCH"/>
</dbReference>
<keyword evidence="1 5" id="KW-0479">Metal-binding</keyword>
<accession>A0A2P6RLZ9</accession>
<sequence>MRMNMKRSRKSISWAPGVKLCQVKLFSSLDCPVEVGMKYQGHFQPKTSSMLHSSSFEPNDSPPGFEVGISVKQSKLQHFPIPQIRWQCPSKLIMCDGWRVAAGEESEEAKAQKLREMRVLEAVYPRFSAIPPSPSVSLDVESEHYDHSLTPCVPINPIEEESQEDQEDLTPVNTTVVSQLPGFPQGLLASGTANVSQSNPPGLEQVHAPGKLPNQSADFTAIASAALTAMKNSSEKESRIDTDLLIKILNDPKMLQKLINVHGPQANTGIASVNTHTAPSSKTVTPYVPSSLSNSDMQRTPDGNFHMPGKVGTTLNAIPLQPDTVQLSGLKRPAPSPPLPSSSSPQADHVLLPRLPNQAQPPLSASPEQNMVPVGSFPAQEPGIVKDMNYYKNLIRQHGTENKEMQDPILLKNGNNHNHLVDLKMSVNSNPAEMRAKKSKHCMFFKTAKGCRKGANCEYLHDMSLNWRTGMEAQSAKRMKLNGVNKGRSMF</sequence>
<dbReference type="PANTHER" id="PTHR33400:SF9">
    <property type="entry name" value="C3H1-TYPE DOMAIN-CONTAINING PROTEIN"/>
    <property type="match status" value="1"/>
</dbReference>
<comment type="caution">
    <text evidence="8">The sequence shown here is derived from an EMBL/GenBank/DDBJ whole genome shotgun (WGS) entry which is preliminary data.</text>
</comment>
<keyword evidence="2 5" id="KW-0863">Zinc-finger</keyword>
<dbReference type="Proteomes" id="UP000238479">
    <property type="component" value="Chromosome 2"/>
</dbReference>
<protein>
    <submittedName>
        <fullName evidence="8">Putative transcription factor C3H family</fullName>
    </submittedName>
</protein>
<dbReference type="OrthoDB" id="1928519at2759"/>
<organism evidence="8 9">
    <name type="scientific">Rosa chinensis</name>
    <name type="common">China rose</name>
    <dbReference type="NCBI Taxonomy" id="74649"/>
    <lineage>
        <taxon>Eukaryota</taxon>
        <taxon>Viridiplantae</taxon>
        <taxon>Streptophyta</taxon>
        <taxon>Embryophyta</taxon>
        <taxon>Tracheophyta</taxon>
        <taxon>Spermatophyta</taxon>
        <taxon>Magnoliopsida</taxon>
        <taxon>eudicotyledons</taxon>
        <taxon>Gunneridae</taxon>
        <taxon>Pentapetalae</taxon>
        <taxon>rosids</taxon>
        <taxon>fabids</taxon>
        <taxon>Rosales</taxon>
        <taxon>Rosaceae</taxon>
        <taxon>Rosoideae</taxon>
        <taxon>Rosoideae incertae sedis</taxon>
        <taxon>Rosa</taxon>
    </lineage>
</organism>
<evidence type="ECO:0000256" key="3">
    <source>
        <dbReference type="ARBA" id="ARBA00022833"/>
    </source>
</evidence>
<dbReference type="PANTHER" id="PTHR33400">
    <property type="entry name" value="ZINC FINGER CCCH DOMAIN-CONTAINING PROTEIN 6-RELATED"/>
    <property type="match status" value="1"/>
</dbReference>
<proteinExistence type="predicted"/>
<dbReference type="Gramene" id="PRQ47433">
    <property type="protein sequence ID" value="PRQ47433"/>
    <property type="gene ID" value="RchiOBHm_Chr2g0099611"/>
</dbReference>
<evidence type="ECO:0000256" key="2">
    <source>
        <dbReference type="ARBA" id="ARBA00022771"/>
    </source>
</evidence>